<feature type="transmembrane region" description="Helical" evidence="1">
    <location>
        <begin position="226"/>
        <end position="247"/>
    </location>
</feature>
<feature type="transmembrane region" description="Helical" evidence="1">
    <location>
        <begin position="116"/>
        <end position="140"/>
    </location>
</feature>
<feature type="transmembrane region" description="Helical" evidence="1">
    <location>
        <begin position="180"/>
        <end position="198"/>
    </location>
</feature>
<accession>A0A344L8U0</accession>
<organism evidence="2 3">
    <name type="scientific">Amycolatopsis albispora</name>
    <dbReference type="NCBI Taxonomy" id="1804986"/>
    <lineage>
        <taxon>Bacteria</taxon>
        <taxon>Bacillati</taxon>
        <taxon>Actinomycetota</taxon>
        <taxon>Actinomycetes</taxon>
        <taxon>Pseudonocardiales</taxon>
        <taxon>Pseudonocardiaceae</taxon>
        <taxon>Amycolatopsis</taxon>
    </lineage>
</organism>
<feature type="transmembrane region" description="Helical" evidence="1">
    <location>
        <begin position="285"/>
        <end position="307"/>
    </location>
</feature>
<protein>
    <submittedName>
        <fullName evidence="2">Polyketide antibiotic transporter</fullName>
    </submittedName>
</protein>
<dbReference type="OrthoDB" id="2014935at2"/>
<evidence type="ECO:0000256" key="1">
    <source>
        <dbReference type="SAM" id="Phobius"/>
    </source>
</evidence>
<feature type="transmembrane region" description="Helical" evidence="1">
    <location>
        <begin position="384"/>
        <end position="409"/>
    </location>
</feature>
<keyword evidence="3" id="KW-1185">Reference proteome</keyword>
<name>A0A344L8U0_9PSEU</name>
<proteinExistence type="predicted"/>
<evidence type="ECO:0000313" key="2">
    <source>
        <dbReference type="EMBL" id="AXB44464.1"/>
    </source>
</evidence>
<dbReference type="KEGG" id="aab:A4R43_19710"/>
<feature type="transmembrane region" description="Helical" evidence="1">
    <location>
        <begin position="146"/>
        <end position="168"/>
    </location>
</feature>
<feature type="transmembrane region" description="Helical" evidence="1">
    <location>
        <begin position="319"/>
        <end position="344"/>
    </location>
</feature>
<keyword evidence="1" id="KW-0472">Membrane</keyword>
<sequence length="521" mass="53034">MIGLAVRQLRFGALVVLAVAAGMSALVAAQYQSTFAGVLDGGALRALAANPAIRTLFGEPVALDDPGGFTVWRTGTPLAVLVGIWAILTATRLTRGDEDAGRWELLLSGRITARRLLAGRLAVLAVAVGLIGAAVTVALIATGTAVAGALVHGAGIAGLGWVFGALGLLTAQLLPSRSPASGAAVAVLGAALLARMISDGTDVRWVQWFTPFGLQARLQPYAGNDAGPLLVLIALAVVFAFAAMFIAGRRDLRGAPWALVAERRPRTRLLRSLPGFALRRGLRPWLAWLVAVAAYYGLIGLLTISISRFLTENARFAELAAGAGFGGLGSATGFAAAMFSLLAIPAGMYAAVRIGSFAEDETSRRAVLLFGLPFSRIRLLGSELVVVAAGTLVLVAGAGAALWAGAAAVDAPLGFGAALSGALNIAPIALLSLAAAVFGLGWLPRAAVALGALPAAGGFLYQVLAQSAGVTGWPLDLTPFAHIAAVPETTPDWPGLAGLLAVTALLVTAGAVGYTRRDLTV</sequence>
<dbReference type="Proteomes" id="UP000250434">
    <property type="component" value="Chromosome"/>
</dbReference>
<dbReference type="RefSeq" id="WP_113693709.1">
    <property type="nucleotide sequence ID" value="NZ_CP015163.1"/>
</dbReference>
<keyword evidence="1" id="KW-0812">Transmembrane</keyword>
<reference evidence="2 3" key="1">
    <citation type="submission" date="2016-04" db="EMBL/GenBank/DDBJ databases">
        <title>Complete genome sequence and analysis of deep-sea sediment isolate, Amycolatopsis sp. WP1.</title>
        <authorList>
            <person name="Wang H."/>
            <person name="Chen S."/>
            <person name="Wu Q."/>
        </authorList>
    </citation>
    <scope>NUCLEOTIDE SEQUENCE [LARGE SCALE GENOMIC DNA]</scope>
    <source>
        <strain evidence="2 3">WP1</strain>
    </source>
</reference>
<gene>
    <name evidence="2" type="ORF">A4R43_19710</name>
</gene>
<feature type="transmembrane region" description="Helical" evidence="1">
    <location>
        <begin position="450"/>
        <end position="473"/>
    </location>
</feature>
<feature type="transmembrane region" description="Helical" evidence="1">
    <location>
        <begin position="493"/>
        <end position="514"/>
    </location>
</feature>
<evidence type="ECO:0000313" key="3">
    <source>
        <dbReference type="Proteomes" id="UP000250434"/>
    </source>
</evidence>
<keyword evidence="1" id="KW-1133">Transmembrane helix</keyword>
<feature type="transmembrane region" description="Helical" evidence="1">
    <location>
        <begin position="421"/>
        <end position="443"/>
    </location>
</feature>
<dbReference type="AlphaFoldDB" id="A0A344L8U0"/>
<dbReference type="EMBL" id="CP015163">
    <property type="protein sequence ID" value="AXB44464.1"/>
    <property type="molecule type" value="Genomic_DNA"/>
</dbReference>